<sequence length="241" mass="25730">MKILKLPPMLLLSVLLLSACDEQGMCLKGEGEVETRTLELENFVGVRVGGSTRVFVERGDVQRVKVKGQPNVLNELETAVSGDVWDISFSRCLQEHETVEVYITVPELQSAKVGGAGYIELKDVFEGDEFNAGVSGSGNVKVLLGVNRFNSEVSGSGTITASGATREQRVSISGSGSHHAFDMSSQEAEVDISGSGEAQVDVRNTLEADISGSGRVYYRGSPDINKSISGSGKVIKKEKNT</sequence>
<evidence type="ECO:0000313" key="3">
    <source>
        <dbReference type="EMBL" id="SNT07804.1"/>
    </source>
</evidence>
<dbReference type="PANTHER" id="PTHR39200:SF1">
    <property type="entry name" value="AUTO-TRANSPORTER ADHESIN HEAD GIN DOMAIN-CONTAINING PROTEIN-RELATED"/>
    <property type="match status" value="1"/>
</dbReference>
<reference evidence="4" key="1">
    <citation type="submission" date="2017-06" db="EMBL/GenBank/DDBJ databases">
        <authorList>
            <person name="Varghese N."/>
            <person name="Submissions S."/>
        </authorList>
    </citation>
    <scope>NUCLEOTIDE SEQUENCE [LARGE SCALE GENOMIC DNA]</scope>
    <source>
        <strain evidence="4">NKM1</strain>
    </source>
</reference>
<dbReference type="OrthoDB" id="1442792at2"/>
<name>A0A239JSM1_9BACT</name>
<evidence type="ECO:0000256" key="1">
    <source>
        <dbReference type="SAM" id="SignalP"/>
    </source>
</evidence>
<keyword evidence="4" id="KW-1185">Reference proteome</keyword>
<evidence type="ECO:0000313" key="4">
    <source>
        <dbReference type="Proteomes" id="UP000198432"/>
    </source>
</evidence>
<proteinExistence type="predicted"/>
<dbReference type="Gene3D" id="2.160.20.120">
    <property type="match status" value="1"/>
</dbReference>
<dbReference type="PANTHER" id="PTHR39200">
    <property type="entry name" value="HYPOTHETICAL EXPORTED PROTEIN"/>
    <property type="match status" value="1"/>
</dbReference>
<feature type="signal peptide" evidence="1">
    <location>
        <begin position="1"/>
        <end position="19"/>
    </location>
</feature>
<dbReference type="InterPro" id="IPR021255">
    <property type="entry name" value="DUF2807"/>
</dbReference>
<dbReference type="RefSeq" id="WP_089321001.1">
    <property type="nucleotide sequence ID" value="NZ_FZOQ01000023.1"/>
</dbReference>
<dbReference type="PROSITE" id="PS51257">
    <property type="entry name" value="PROKAR_LIPOPROTEIN"/>
    <property type="match status" value="1"/>
</dbReference>
<keyword evidence="1" id="KW-0732">Signal</keyword>
<dbReference type="AlphaFoldDB" id="A0A239JSM1"/>
<feature type="domain" description="Putative auto-transporter adhesin head GIN" evidence="2">
    <location>
        <begin position="42"/>
        <end position="222"/>
    </location>
</feature>
<feature type="chain" id="PRO_5012782947" evidence="1">
    <location>
        <begin position="20"/>
        <end position="241"/>
    </location>
</feature>
<evidence type="ECO:0000259" key="2">
    <source>
        <dbReference type="Pfam" id="PF10988"/>
    </source>
</evidence>
<organism evidence="3 4">
    <name type="scientific">Pontibacter ummariensis</name>
    <dbReference type="NCBI Taxonomy" id="1610492"/>
    <lineage>
        <taxon>Bacteria</taxon>
        <taxon>Pseudomonadati</taxon>
        <taxon>Bacteroidota</taxon>
        <taxon>Cytophagia</taxon>
        <taxon>Cytophagales</taxon>
        <taxon>Hymenobacteraceae</taxon>
        <taxon>Pontibacter</taxon>
    </lineage>
</organism>
<dbReference type="Pfam" id="PF10988">
    <property type="entry name" value="DUF2807"/>
    <property type="match status" value="1"/>
</dbReference>
<dbReference type="Proteomes" id="UP000198432">
    <property type="component" value="Unassembled WGS sequence"/>
</dbReference>
<accession>A0A239JSM1</accession>
<protein>
    <submittedName>
        <fullName evidence="3">Putative auto-transporter adhesin, head GIN domain</fullName>
    </submittedName>
</protein>
<dbReference type="EMBL" id="FZOQ01000023">
    <property type="protein sequence ID" value="SNT07804.1"/>
    <property type="molecule type" value="Genomic_DNA"/>
</dbReference>
<gene>
    <name evidence="3" type="ORF">SAMN06296052_12319</name>
</gene>